<dbReference type="Proteomes" id="UP000027265">
    <property type="component" value="Unassembled WGS sequence"/>
</dbReference>
<name>A0A067PLU1_9AGAM</name>
<gene>
    <name evidence="1" type="ORF">JAAARDRAFT_40582</name>
</gene>
<evidence type="ECO:0000313" key="1">
    <source>
        <dbReference type="EMBL" id="KDQ51957.1"/>
    </source>
</evidence>
<protein>
    <submittedName>
        <fullName evidence="1">Uncharacterized protein</fullName>
    </submittedName>
</protein>
<accession>A0A067PLU1</accession>
<organism evidence="1 2">
    <name type="scientific">Jaapia argillacea MUCL 33604</name>
    <dbReference type="NCBI Taxonomy" id="933084"/>
    <lineage>
        <taxon>Eukaryota</taxon>
        <taxon>Fungi</taxon>
        <taxon>Dikarya</taxon>
        <taxon>Basidiomycota</taxon>
        <taxon>Agaricomycotina</taxon>
        <taxon>Agaricomycetes</taxon>
        <taxon>Agaricomycetidae</taxon>
        <taxon>Jaapiales</taxon>
        <taxon>Jaapiaceae</taxon>
        <taxon>Jaapia</taxon>
    </lineage>
</organism>
<dbReference type="InParanoid" id="A0A067PLU1"/>
<keyword evidence="2" id="KW-1185">Reference proteome</keyword>
<dbReference type="HOGENOM" id="CLU_2558600_0_0_1"/>
<reference evidence="2" key="1">
    <citation type="journal article" date="2014" name="Proc. Natl. Acad. Sci. U.S.A.">
        <title>Extensive sampling of basidiomycete genomes demonstrates inadequacy of the white-rot/brown-rot paradigm for wood decay fungi.</title>
        <authorList>
            <person name="Riley R."/>
            <person name="Salamov A.A."/>
            <person name="Brown D.W."/>
            <person name="Nagy L.G."/>
            <person name="Floudas D."/>
            <person name="Held B.W."/>
            <person name="Levasseur A."/>
            <person name="Lombard V."/>
            <person name="Morin E."/>
            <person name="Otillar R."/>
            <person name="Lindquist E.A."/>
            <person name="Sun H."/>
            <person name="LaButti K.M."/>
            <person name="Schmutz J."/>
            <person name="Jabbour D."/>
            <person name="Luo H."/>
            <person name="Baker S.E."/>
            <person name="Pisabarro A.G."/>
            <person name="Walton J.D."/>
            <person name="Blanchette R.A."/>
            <person name="Henrissat B."/>
            <person name="Martin F."/>
            <person name="Cullen D."/>
            <person name="Hibbett D.S."/>
            <person name="Grigoriev I.V."/>
        </authorList>
    </citation>
    <scope>NUCLEOTIDE SEQUENCE [LARGE SCALE GENOMIC DNA]</scope>
    <source>
        <strain evidence="2">MUCL 33604</strain>
    </source>
</reference>
<evidence type="ECO:0000313" key="2">
    <source>
        <dbReference type="Proteomes" id="UP000027265"/>
    </source>
</evidence>
<dbReference type="EMBL" id="KL197743">
    <property type="protein sequence ID" value="KDQ51957.1"/>
    <property type="molecule type" value="Genomic_DNA"/>
</dbReference>
<dbReference type="AlphaFoldDB" id="A0A067PLU1"/>
<proteinExistence type="predicted"/>
<sequence>MGNGRIVLSAGAQSTIREWHPSTCAIVCEPPPTVAQLYQMLVSRSLHYSLLLFARGLEAVANSILVVSIGVIDDGLRWNYEP</sequence>